<name>A0A7G9RJP3_9BURK</name>
<dbReference type="PIRSF" id="PIRSF017082">
    <property type="entry name" value="YflP"/>
    <property type="match status" value="1"/>
</dbReference>
<comment type="similarity">
    <text evidence="1">Belongs to the UPF0065 (bug) family.</text>
</comment>
<dbReference type="KEGG" id="drg:H9K76_14520"/>
<dbReference type="RefSeq" id="WP_187596091.1">
    <property type="nucleotide sequence ID" value="NZ_CP060714.1"/>
</dbReference>
<dbReference type="AlphaFoldDB" id="A0A7G9RJP3"/>
<dbReference type="Gene3D" id="3.40.190.150">
    <property type="entry name" value="Bordetella uptake gene, domain 1"/>
    <property type="match status" value="1"/>
</dbReference>
<dbReference type="Proteomes" id="UP000515811">
    <property type="component" value="Chromosome"/>
</dbReference>
<gene>
    <name evidence="3" type="ORF">H9K76_14520</name>
</gene>
<feature type="chain" id="PRO_5028814596" evidence="2">
    <location>
        <begin position="23"/>
        <end position="324"/>
    </location>
</feature>
<keyword evidence="4" id="KW-1185">Reference proteome</keyword>
<dbReference type="InterPro" id="IPR005064">
    <property type="entry name" value="BUG"/>
</dbReference>
<dbReference type="SUPFAM" id="SSF53850">
    <property type="entry name" value="Periplasmic binding protein-like II"/>
    <property type="match status" value="1"/>
</dbReference>
<dbReference type="Gene3D" id="3.40.190.10">
    <property type="entry name" value="Periplasmic binding protein-like II"/>
    <property type="match status" value="1"/>
</dbReference>
<dbReference type="PANTHER" id="PTHR42928">
    <property type="entry name" value="TRICARBOXYLATE-BINDING PROTEIN"/>
    <property type="match status" value="1"/>
</dbReference>
<reference evidence="3 4" key="1">
    <citation type="submission" date="2020-08" db="EMBL/GenBank/DDBJ databases">
        <title>Genome sequence of Diaphorobacter ruginosibacter DSM 27467T.</title>
        <authorList>
            <person name="Hyun D.-W."/>
            <person name="Bae J.-W."/>
        </authorList>
    </citation>
    <scope>NUCLEOTIDE SEQUENCE [LARGE SCALE GENOMIC DNA]</scope>
    <source>
        <strain evidence="3 4">DSM 27467</strain>
    </source>
</reference>
<evidence type="ECO:0000313" key="3">
    <source>
        <dbReference type="EMBL" id="QNN55818.1"/>
    </source>
</evidence>
<keyword evidence="2" id="KW-0732">Signal</keyword>
<dbReference type="InterPro" id="IPR042100">
    <property type="entry name" value="Bug_dom1"/>
</dbReference>
<dbReference type="CDD" id="cd13578">
    <property type="entry name" value="PBP2_Bug27"/>
    <property type="match status" value="1"/>
</dbReference>
<dbReference type="PANTHER" id="PTHR42928:SF5">
    <property type="entry name" value="BLR1237 PROTEIN"/>
    <property type="match status" value="1"/>
</dbReference>
<sequence>MQRRLLVQGLAAAAAAPGLAWAQAQGYPAKPIHIINPFSAGGALDQLARLLGQHLSEKLGQPVIVENKTGASGNIGAEYVARAAPDGYTLVMASSATHGIAPSMYGARLPFDALKDFSAISATVVQKNVLVVHPSIAARNVQELIALARAQPGKLSFGSSGAGTSQHLSGELFKHMAQVDILHVPYKGSALAMQDLIGGQVSMMFTDIPIALPYIRSNRLRALGLTAAQPSPALPEVQPLAQQGLPHFDLKAWYGVMGPAKMPDAVVKRLNASIVEYLSDARNREKLLGMGMEPLPLDAAQSGKFIADELAKWTEVVKMTGATV</sequence>
<protein>
    <submittedName>
        <fullName evidence="3">Tripartite tricarboxylate transporter substrate binding protein</fullName>
    </submittedName>
</protein>
<evidence type="ECO:0000256" key="1">
    <source>
        <dbReference type="ARBA" id="ARBA00006987"/>
    </source>
</evidence>
<dbReference type="EMBL" id="CP060714">
    <property type="protein sequence ID" value="QNN55818.1"/>
    <property type="molecule type" value="Genomic_DNA"/>
</dbReference>
<evidence type="ECO:0000256" key="2">
    <source>
        <dbReference type="SAM" id="SignalP"/>
    </source>
</evidence>
<accession>A0A7G9RJP3</accession>
<evidence type="ECO:0000313" key="4">
    <source>
        <dbReference type="Proteomes" id="UP000515811"/>
    </source>
</evidence>
<proteinExistence type="inferred from homology"/>
<feature type="signal peptide" evidence="2">
    <location>
        <begin position="1"/>
        <end position="22"/>
    </location>
</feature>
<organism evidence="3 4">
    <name type="scientific">Diaphorobacter ruginosibacter</name>
    <dbReference type="NCBI Taxonomy" id="1715720"/>
    <lineage>
        <taxon>Bacteria</taxon>
        <taxon>Pseudomonadati</taxon>
        <taxon>Pseudomonadota</taxon>
        <taxon>Betaproteobacteria</taxon>
        <taxon>Burkholderiales</taxon>
        <taxon>Comamonadaceae</taxon>
        <taxon>Diaphorobacter</taxon>
    </lineage>
</organism>
<dbReference type="Pfam" id="PF03401">
    <property type="entry name" value="TctC"/>
    <property type="match status" value="1"/>
</dbReference>